<accession>A0ACA6AW83</accession>
<sequence length="332" mass="38890">MKSISTLLYSYLCSELSKMTEELYNTDRVKLSENPELCKPLTPDEKALVRLANYSGNLLVDPMMIEYMNLDDKIVKDIRSKILWITESLSTIHNNIVYIYSTDDVNQKFDIMLSSELLFDEINAEAEDIRYLCGELIKYSNVIIKEDFFHICFAIHNINFFTHNVQEHVKNMRRIMFMRNKVRDVDDISVPIERRVNFDDDTYLCGLKDKDKSGLMILYKDFHDYFEREYGYNMLILFESVIRCDTPNEKVFPQGSQIVVLNSREVAYIRCINNIVNFIALYDKSRITLVEGTNNVLVYVNLVDQEIDYDVSDSDDELHNVAINCNDTLRGR</sequence>
<proteinExistence type="predicted"/>
<evidence type="ECO:0000313" key="2">
    <source>
        <dbReference type="Proteomes" id="UP000000435"/>
    </source>
</evidence>
<dbReference type="EMBL" id="CP000107">
    <property type="protein sequence ID" value="AAZ68788.1"/>
    <property type="molecule type" value="Genomic_DNA"/>
</dbReference>
<evidence type="ECO:0000313" key="1">
    <source>
        <dbReference type="EMBL" id="AAZ68788.1"/>
    </source>
</evidence>
<organism evidence="1 2">
    <name type="scientific">Ehrlichia canis (strain Jake)</name>
    <dbReference type="NCBI Taxonomy" id="269484"/>
    <lineage>
        <taxon>Bacteria</taxon>
        <taxon>Pseudomonadati</taxon>
        <taxon>Pseudomonadota</taxon>
        <taxon>Alphaproteobacteria</taxon>
        <taxon>Rickettsiales</taxon>
        <taxon>Anaplasmataceae</taxon>
        <taxon>Ehrlichia</taxon>
    </lineage>
</organism>
<gene>
    <name evidence="1" type="ordered locus">Ecaj_0756</name>
</gene>
<protein>
    <submittedName>
        <fullName evidence="1">Uncharacterized protein</fullName>
    </submittedName>
</protein>
<reference evidence="2" key="1">
    <citation type="journal article" date="2006" name="J. Bacteriol.">
        <title>The genome of the obligately intracellular bacterium Ehrlichia canis reveals themes of complex membrane structure and immune evasion strategies.</title>
        <authorList>
            <person name="Mavromatis K."/>
            <person name="Doyle C.K."/>
            <person name="Lykidis A."/>
            <person name="Ivanova N."/>
            <person name="Francino M.P."/>
            <person name="Chain P."/>
            <person name="Shin M."/>
            <person name="Malfatti S."/>
            <person name="Larimer F."/>
            <person name="Copeland A."/>
            <person name="Detter J.C."/>
            <person name="Land M."/>
            <person name="Richardson P.M."/>
            <person name="Yu X.J."/>
            <person name="Walker D.H."/>
            <person name="McBride J.W."/>
            <person name="Kyrpides N.C."/>
        </authorList>
    </citation>
    <scope>NUCLEOTIDE SEQUENCE [LARGE SCALE GENOMIC DNA]</scope>
    <source>
        <strain evidence="2">Jake</strain>
    </source>
</reference>
<name>A0ACA6AW83_EHRCJ</name>
<dbReference type="Proteomes" id="UP000000435">
    <property type="component" value="Chromosome"/>
</dbReference>
<keyword evidence="2" id="KW-1185">Reference proteome</keyword>